<dbReference type="AlphaFoldDB" id="A0AA88MTE0"/>
<evidence type="ECO:0000313" key="3">
    <source>
        <dbReference type="Proteomes" id="UP001187415"/>
    </source>
</evidence>
<gene>
    <name evidence="2" type="ORF">Q5P01_012888</name>
</gene>
<organism evidence="2 3">
    <name type="scientific">Channa striata</name>
    <name type="common">Snakehead murrel</name>
    <name type="synonym">Ophicephalus striatus</name>
    <dbReference type="NCBI Taxonomy" id="64152"/>
    <lineage>
        <taxon>Eukaryota</taxon>
        <taxon>Metazoa</taxon>
        <taxon>Chordata</taxon>
        <taxon>Craniata</taxon>
        <taxon>Vertebrata</taxon>
        <taxon>Euteleostomi</taxon>
        <taxon>Actinopterygii</taxon>
        <taxon>Neopterygii</taxon>
        <taxon>Teleostei</taxon>
        <taxon>Neoteleostei</taxon>
        <taxon>Acanthomorphata</taxon>
        <taxon>Anabantaria</taxon>
        <taxon>Anabantiformes</taxon>
        <taxon>Channoidei</taxon>
        <taxon>Channidae</taxon>
        <taxon>Channa</taxon>
    </lineage>
</organism>
<feature type="compositionally biased region" description="Polar residues" evidence="1">
    <location>
        <begin position="1"/>
        <end position="17"/>
    </location>
</feature>
<proteinExistence type="predicted"/>
<accession>A0AA88MTE0</accession>
<evidence type="ECO:0000313" key="2">
    <source>
        <dbReference type="EMBL" id="KAK2842688.1"/>
    </source>
</evidence>
<comment type="caution">
    <text evidence="2">The sequence shown here is derived from an EMBL/GenBank/DDBJ whole genome shotgun (WGS) entry which is preliminary data.</text>
</comment>
<protein>
    <submittedName>
        <fullName evidence="2">Uncharacterized protein</fullName>
    </submittedName>
</protein>
<evidence type="ECO:0000256" key="1">
    <source>
        <dbReference type="SAM" id="MobiDB-lite"/>
    </source>
</evidence>
<keyword evidence="3" id="KW-1185">Reference proteome</keyword>
<feature type="region of interest" description="Disordered" evidence="1">
    <location>
        <begin position="1"/>
        <end position="146"/>
    </location>
</feature>
<sequence>MSANVTSSETSDVTGLDSSGADPDSGSHVTVSGDTRQRRTRERGGGGGGGGDRGASAAADISSGACPRQSRSRSRELGIAKRIGAGVRADRPSRSEERGAGGRAASTERSFAGAPPLTPAPGAPQHPHRGAAWKTPATLMREHTHQ</sequence>
<reference evidence="2" key="1">
    <citation type="submission" date="2023-07" db="EMBL/GenBank/DDBJ databases">
        <title>Chromosome-level Genome Assembly of Striped Snakehead (Channa striata).</title>
        <authorList>
            <person name="Liu H."/>
        </authorList>
    </citation>
    <scope>NUCLEOTIDE SEQUENCE</scope>
    <source>
        <strain evidence="2">Gz</strain>
        <tissue evidence="2">Muscle</tissue>
    </source>
</reference>
<dbReference type="EMBL" id="JAUPFM010000009">
    <property type="protein sequence ID" value="KAK2842688.1"/>
    <property type="molecule type" value="Genomic_DNA"/>
</dbReference>
<dbReference type="Proteomes" id="UP001187415">
    <property type="component" value="Unassembled WGS sequence"/>
</dbReference>
<feature type="compositionally biased region" description="Basic and acidic residues" evidence="1">
    <location>
        <begin position="88"/>
        <end position="100"/>
    </location>
</feature>
<name>A0AA88MTE0_CHASR</name>
<feature type="compositionally biased region" description="Low complexity" evidence="1">
    <location>
        <begin position="54"/>
        <end position="65"/>
    </location>
</feature>